<dbReference type="STRING" id="883161.HMPREF9306_00034"/>
<keyword evidence="2" id="KW-1185">Reference proteome</keyword>
<dbReference type="HOGENOM" id="CLU_120084_3_0_11"/>
<sequence>MVIVIFSPAEAAPKIRKALADAGAGQIGEYRACTFSASGIGRFEPSLKANPKIGTPGEPEEVAEQRIECVCKRSKARAALEAMLAAHPYEEPAYHVYPVMTLEDF</sequence>
<protein>
    <recommendedName>
        <fullName evidence="3">NGG1p interacting factor NIF3</fullName>
    </recommendedName>
</protein>
<reference evidence="1 2" key="1">
    <citation type="submission" date="2013-04" db="EMBL/GenBank/DDBJ databases">
        <title>The Genome Sequence of Propionimicrobium lymphophilum ACS-093-V-SCH5.</title>
        <authorList>
            <consortium name="The Broad Institute Genomics Platform"/>
            <person name="Earl A."/>
            <person name="Ward D."/>
            <person name="Feldgarden M."/>
            <person name="Gevers D."/>
            <person name="Saerens B."/>
            <person name="Vaneechoutte M."/>
            <person name="Walker B."/>
            <person name="Young S."/>
            <person name="Zeng Q."/>
            <person name="Gargeya S."/>
            <person name="Fitzgerald M."/>
            <person name="Haas B."/>
            <person name="Abouelleil A."/>
            <person name="Allen A.W."/>
            <person name="Alvarado L."/>
            <person name="Arachchi H.M."/>
            <person name="Berlin A.M."/>
            <person name="Chapman S.B."/>
            <person name="Gainer-Dewar J."/>
            <person name="Goldberg J."/>
            <person name="Griggs A."/>
            <person name="Gujja S."/>
            <person name="Hansen M."/>
            <person name="Howarth C."/>
            <person name="Imamovic A."/>
            <person name="Ireland A."/>
            <person name="Larimer J."/>
            <person name="McCowan C."/>
            <person name="Murphy C."/>
            <person name="Pearson M."/>
            <person name="Poon T.W."/>
            <person name="Priest M."/>
            <person name="Roberts A."/>
            <person name="Saif S."/>
            <person name="Shea T."/>
            <person name="Sisk P."/>
            <person name="Sykes S."/>
            <person name="Wortman J."/>
            <person name="Nusbaum C."/>
            <person name="Birren B."/>
        </authorList>
    </citation>
    <scope>NUCLEOTIDE SEQUENCE [LARGE SCALE GENOMIC DNA]</scope>
    <source>
        <strain evidence="1 2">ACS-093-V-SCH5</strain>
    </source>
</reference>
<dbReference type="SUPFAM" id="SSF102705">
    <property type="entry name" value="NIF3 (NGG1p interacting factor 3)-like"/>
    <property type="match status" value="1"/>
</dbReference>
<proteinExistence type="predicted"/>
<organism evidence="1 2">
    <name type="scientific">Propionimicrobium lymphophilum ACS-093-V-SCH5</name>
    <dbReference type="NCBI Taxonomy" id="883161"/>
    <lineage>
        <taxon>Bacteria</taxon>
        <taxon>Bacillati</taxon>
        <taxon>Actinomycetota</taxon>
        <taxon>Actinomycetes</taxon>
        <taxon>Propionibacteriales</taxon>
        <taxon>Propionibacteriaceae</taxon>
        <taxon>Propionimicrobium</taxon>
    </lineage>
</organism>
<dbReference type="AlphaFoldDB" id="S2W488"/>
<evidence type="ECO:0000313" key="1">
    <source>
        <dbReference type="EMBL" id="EPD34001.1"/>
    </source>
</evidence>
<accession>S2W488</accession>
<dbReference type="PANTHER" id="PTHR41774:SF1">
    <property type="entry name" value="NGG1P INTERACTING FACTOR NIF3"/>
    <property type="match status" value="1"/>
</dbReference>
<dbReference type="InterPro" id="IPR036069">
    <property type="entry name" value="DUF34/NIF3_sf"/>
</dbReference>
<evidence type="ECO:0000313" key="2">
    <source>
        <dbReference type="Proteomes" id="UP000014417"/>
    </source>
</evidence>
<dbReference type="PANTHER" id="PTHR41774">
    <property type="match status" value="1"/>
</dbReference>
<dbReference type="Proteomes" id="UP000014417">
    <property type="component" value="Unassembled WGS sequence"/>
</dbReference>
<evidence type="ECO:0008006" key="3">
    <source>
        <dbReference type="Google" id="ProtNLM"/>
    </source>
</evidence>
<dbReference type="EMBL" id="AGZR01000001">
    <property type="protein sequence ID" value="EPD34001.1"/>
    <property type="molecule type" value="Genomic_DNA"/>
</dbReference>
<dbReference type="InterPro" id="IPR015867">
    <property type="entry name" value="N-reg_PII/ATP_PRibTrfase_C"/>
</dbReference>
<gene>
    <name evidence="1" type="ORF">HMPREF9306_00034</name>
</gene>
<comment type="caution">
    <text evidence="1">The sequence shown here is derived from an EMBL/GenBank/DDBJ whole genome shotgun (WGS) entry which is preliminary data.</text>
</comment>
<name>S2W488_9ACTN</name>
<dbReference type="Gene3D" id="3.30.70.120">
    <property type="match status" value="1"/>
</dbReference>